<dbReference type="Proteomes" id="UP000197418">
    <property type="component" value="Chromosome"/>
</dbReference>
<evidence type="ECO:0000313" key="2">
    <source>
        <dbReference type="Proteomes" id="UP000197418"/>
    </source>
</evidence>
<keyword evidence="2" id="KW-1185">Reference proteome</keyword>
<dbReference type="KEGG" id="tpaf:A3L08_07595"/>
<dbReference type="GeneID" id="33316122"/>
<protein>
    <submittedName>
        <fullName evidence="1">Uncharacterized protein</fullName>
    </submittedName>
</protein>
<gene>
    <name evidence="1" type="ORF">A3L08_07595</name>
</gene>
<reference evidence="1 2" key="1">
    <citation type="submission" date="2016-04" db="EMBL/GenBank/DDBJ databases">
        <title>Complete genome sequence of Thermococcus pacificus type strain P4.</title>
        <authorList>
            <person name="Oger P.M."/>
        </authorList>
    </citation>
    <scope>NUCLEOTIDE SEQUENCE [LARGE SCALE GENOMIC DNA]</scope>
    <source>
        <strain evidence="1 2">P-4</strain>
    </source>
</reference>
<dbReference type="RefSeq" id="WP_088854443.1">
    <property type="nucleotide sequence ID" value="NZ_CP015102.1"/>
</dbReference>
<dbReference type="OrthoDB" id="98202at2157"/>
<evidence type="ECO:0000313" key="1">
    <source>
        <dbReference type="EMBL" id="ASJ07192.1"/>
    </source>
</evidence>
<name>A0A218P8T4_9EURY</name>
<organism evidence="1 2">
    <name type="scientific">Thermococcus pacificus</name>
    <dbReference type="NCBI Taxonomy" id="71998"/>
    <lineage>
        <taxon>Archaea</taxon>
        <taxon>Methanobacteriati</taxon>
        <taxon>Methanobacteriota</taxon>
        <taxon>Thermococci</taxon>
        <taxon>Thermococcales</taxon>
        <taxon>Thermococcaceae</taxon>
        <taxon>Thermococcus</taxon>
    </lineage>
</organism>
<dbReference type="AlphaFoldDB" id="A0A218P8T4"/>
<dbReference type="EMBL" id="CP015102">
    <property type="protein sequence ID" value="ASJ07192.1"/>
    <property type="molecule type" value="Genomic_DNA"/>
</dbReference>
<accession>A0A218P8T4</accession>
<sequence length="174" mass="20279">MYEVKKSRAGYIFDLPRERIAFMFLKDGTYLMYHDEKTLCYSMKPVDVSKEELEHFERTGELPEIIKAIKSGSYPESCVVKELPPIDEDLKPLNPSRKCVVIFTGFQDTVIDYVECENEILAVARLVDEPEKVCRFFGRGNYKIAAVKLKRGEKCLTREEFLKKVEECMERLSE</sequence>
<proteinExistence type="predicted"/>